<sequence length="116" mass="12453">MSGTYPLATQNGGKYATIHYNPNPNHTALRRPGVELLKTGHRSEILIHRGIGFLASVGCINLCKILPDASEPISFPGSRARVIAMIDNMRSFLGANFPHDDGFSIPQATAVIVGDP</sequence>
<proteinExistence type="predicted"/>
<gene>
    <name evidence="1" type="ORF">NSE01_06990</name>
</gene>
<evidence type="ECO:0000313" key="1">
    <source>
        <dbReference type="EMBL" id="GEN98866.1"/>
    </source>
</evidence>
<dbReference type="AlphaFoldDB" id="A0A512AGR5"/>
<organism evidence="1 2">
    <name type="scientific">Novosphingobium sediminis</name>
    <dbReference type="NCBI Taxonomy" id="707214"/>
    <lineage>
        <taxon>Bacteria</taxon>
        <taxon>Pseudomonadati</taxon>
        <taxon>Pseudomonadota</taxon>
        <taxon>Alphaproteobacteria</taxon>
        <taxon>Sphingomonadales</taxon>
        <taxon>Sphingomonadaceae</taxon>
        <taxon>Novosphingobium</taxon>
    </lineage>
</organism>
<reference evidence="1 2" key="1">
    <citation type="submission" date="2019-07" db="EMBL/GenBank/DDBJ databases">
        <title>Whole genome shotgun sequence of Novosphingobium sediminis NBRC 106119.</title>
        <authorList>
            <person name="Hosoyama A."/>
            <person name="Uohara A."/>
            <person name="Ohji S."/>
            <person name="Ichikawa N."/>
        </authorList>
    </citation>
    <scope>NUCLEOTIDE SEQUENCE [LARGE SCALE GENOMIC DNA]</scope>
    <source>
        <strain evidence="1 2">NBRC 106119</strain>
    </source>
</reference>
<dbReference type="Proteomes" id="UP000321464">
    <property type="component" value="Unassembled WGS sequence"/>
</dbReference>
<protein>
    <submittedName>
        <fullName evidence="1">Uncharacterized protein</fullName>
    </submittedName>
</protein>
<keyword evidence="2" id="KW-1185">Reference proteome</keyword>
<comment type="caution">
    <text evidence="1">The sequence shown here is derived from an EMBL/GenBank/DDBJ whole genome shotgun (WGS) entry which is preliminary data.</text>
</comment>
<dbReference type="EMBL" id="BJYR01000005">
    <property type="protein sequence ID" value="GEN98866.1"/>
    <property type="molecule type" value="Genomic_DNA"/>
</dbReference>
<name>A0A512AGR5_9SPHN</name>
<accession>A0A512AGR5</accession>
<evidence type="ECO:0000313" key="2">
    <source>
        <dbReference type="Proteomes" id="UP000321464"/>
    </source>
</evidence>